<name>A0A8K0JC18_9HYPO</name>
<keyword evidence="2" id="KW-1185">Reference proteome</keyword>
<reference evidence="1" key="1">
    <citation type="journal article" date="2020" name="bioRxiv">
        <title>Whole genome comparisons of ergot fungi reveals the divergence and evolution of species within the genus Claviceps are the result of varying mechanisms driving genome evolution and host range expansion.</title>
        <authorList>
            <person name="Wyka S.A."/>
            <person name="Mondo S.J."/>
            <person name="Liu M."/>
            <person name="Dettman J."/>
            <person name="Nalam V."/>
            <person name="Broders K.D."/>
        </authorList>
    </citation>
    <scope>NUCLEOTIDE SEQUENCE</scope>
    <source>
        <strain evidence="1">CCC 489</strain>
    </source>
</reference>
<comment type="caution">
    <text evidence="1">The sequence shown here is derived from an EMBL/GenBank/DDBJ whole genome shotgun (WGS) entry which is preliminary data.</text>
</comment>
<gene>
    <name evidence="1" type="ORF">E4U42_004582</name>
</gene>
<protein>
    <submittedName>
        <fullName evidence="1">Uncharacterized protein</fullName>
    </submittedName>
</protein>
<proteinExistence type="predicted"/>
<sequence length="78" mass="8563">MMWKLNALLEWYVLRNIHCGPSDNELRKASISAFHPGSPSLRGSFISVFLGLEGAGDMHAGVVIVDSVIPDLTWRKPG</sequence>
<dbReference type="EMBL" id="SRPY01000041">
    <property type="protein sequence ID" value="KAG5929769.1"/>
    <property type="molecule type" value="Genomic_DNA"/>
</dbReference>
<evidence type="ECO:0000313" key="2">
    <source>
        <dbReference type="Proteomes" id="UP000811619"/>
    </source>
</evidence>
<dbReference type="AlphaFoldDB" id="A0A8K0JC18"/>
<accession>A0A8K0JC18</accession>
<evidence type="ECO:0000313" key="1">
    <source>
        <dbReference type="EMBL" id="KAG5929769.1"/>
    </source>
</evidence>
<dbReference type="Proteomes" id="UP000811619">
    <property type="component" value="Unassembled WGS sequence"/>
</dbReference>
<organism evidence="1 2">
    <name type="scientific">Claviceps africana</name>
    <dbReference type="NCBI Taxonomy" id="83212"/>
    <lineage>
        <taxon>Eukaryota</taxon>
        <taxon>Fungi</taxon>
        <taxon>Dikarya</taxon>
        <taxon>Ascomycota</taxon>
        <taxon>Pezizomycotina</taxon>
        <taxon>Sordariomycetes</taxon>
        <taxon>Hypocreomycetidae</taxon>
        <taxon>Hypocreales</taxon>
        <taxon>Clavicipitaceae</taxon>
        <taxon>Claviceps</taxon>
    </lineage>
</organism>